<evidence type="ECO:0000313" key="2">
    <source>
        <dbReference type="EMBL" id="ETW05916.1"/>
    </source>
</evidence>
<gene>
    <name evidence="2" type="ORF">H310_03558</name>
</gene>
<feature type="region of interest" description="Disordered" evidence="1">
    <location>
        <begin position="112"/>
        <end position="169"/>
    </location>
</feature>
<organism evidence="2">
    <name type="scientific">Aphanomyces invadans</name>
    <dbReference type="NCBI Taxonomy" id="157072"/>
    <lineage>
        <taxon>Eukaryota</taxon>
        <taxon>Sar</taxon>
        <taxon>Stramenopiles</taxon>
        <taxon>Oomycota</taxon>
        <taxon>Saprolegniomycetes</taxon>
        <taxon>Saprolegniales</taxon>
        <taxon>Verrucalvaceae</taxon>
        <taxon>Aphanomyces</taxon>
    </lineage>
</organism>
<feature type="compositionally biased region" description="Polar residues" evidence="1">
    <location>
        <begin position="117"/>
        <end position="141"/>
    </location>
</feature>
<dbReference type="AlphaFoldDB" id="A0A024UHP3"/>
<name>A0A024UHP3_9STRA</name>
<evidence type="ECO:0000256" key="1">
    <source>
        <dbReference type="SAM" id="MobiDB-lite"/>
    </source>
</evidence>
<dbReference type="VEuPathDB" id="FungiDB:H310_03558"/>
<reference evidence="2" key="1">
    <citation type="submission" date="2013-12" db="EMBL/GenBank/DDBJ databases">
        <title>The Genome Sequence of Aphanomyces invadans NJM9701.</title>
        <authorList>
            <consortium name="The Broad Institute Genomics Platform"/>
            <person name="Russ C."/>
            <person name="Tyler B."/>
            <person name="van West P."/>
            <person name="Dieguez-Uribeondo J."/>
            <person name="Young S.K."/>
            <person name="Zeng Q."/>
            <person name="Gargeya S."/>
            <person name="Fitzgerald M."/>
            <person name="Abouelleil A."/>
            <person name="Alvarado L."/>
            <person name="Chapman S.B."/>
            <person name="Gainer-Dewar J."/>
            <person name="Goldberg J."/>
            <person name="Griggs A."/>
            <person name="Gujja S."/>
            <person name="Hansen M."/>
            <person name="Howarth C."/>
            <person name="Imamovic A."/>
            <person name="Ireland A."/>
            <person name="Larimer J."/>
            <person name="McCowan C."/>
            <person name="Murphy C."/>
            <person name="Pearson M."/>
            <person name="Poon T.W."/>
            <person name="Priest M."/>
            <person name="Roberts A."/>
            <person name="Saif S."/>
            <person name="Shea T."/>
            <person name="Sykes S."/>
            <person name="Wortman J."/>
            <person name="Nusbaum C."/>
            <person name="Birren B."/>
        </authorList>
    </citation>
    <scope>NUCLEOTIDE SEQUENCE [LARGE SCALE GENOMIC DNA]</scope>
    <source>
        <strain evidence="2">NJM9701</strain>
    </source>
</reference>
<dbReference type="GeneID" id="20080608"/>
<accession>A0A024UHP3</accession>
<dbReference type="EMBL" id="KI913956">
    <property type="protein sequence ID" value="ETW05916.1"/>
    <property type="molecule type" value="Genomic_DNA"/>
</dbReference>
<dbReference type="OrthoDB" id="84419at2759"/>
<dbReference type="RefSeq" id="XP_008865693.1">
    <property type="nucleotide sequence ID" value="XM_008867471.1"/>
</dbReference>
<proteinExistence type="predicted"/>
<sequence length="243" mass="27225">MSRPHALDGFHVDILNFVHERPVERYLWEVLATLGAPPITGQYTQVSEAFGARGSRYRLFFNSDAAPRLFKSVGRLIDKIIFVGQNYRVYGKGWYSHKKGYQRIDLDIAAKEERTSKPTSPSPRQTGHPSGNSKRTCVESPQPTPWVSVPRQSTSRHAPGSAATARPWTSPNMFDALREHIVVAPAQATNTTDGARKFFPSISPLQTLQWSFPPTCTLVGQSLWGTQSPESKCLWTRFSKSLH</sequence>
<protein>
    <submittedName>
        <fullName evidence="2">Uncharacterized protein</fullName>
    </submittedName>
</protein>